<accession>A0A4Q7AH88</accession>
<keyword evidence="3" id="KW-1185">Reference proteome</keyword>
<protein>
    <submittedName>
        <fullName evidence="2">LuxR family transcriptional regulator</fullName>
    </submittedName>
</protein>
<feature type="domain" description="HTH luxR-type" evidence="1">
    <location>
        <begin position="314"/>
        <end position="371"/>
    </location>
</feature>
<evidence type="ECO:0000259" key="1">
    <source>
        <dbReference type="SMART" id="SM00421"/>
    </source>
</evidence>
<evidence type="ECO:0000313" key="2">
    <source>
        <dbReference type="EMBL" id="RZG45093.1"/>
    </source>
</evidence>
<dbReference type="PRINTS" id="PR00038">
    <property type="entry name" value="HTHLUXR"/>
</dbReference>
<sequence length="381" mass="43911">MLAEHENKIIGMIYDAALNPMLWQDVLSEIADFTKSTTAIFTATDQLSPNYDFVFTHNIPIESMHAYQDEQVKVLDMRLHAPYWAEKALGDTVLNSFARYANMPVGTDEFLFYEKCAKPTNVSHVAAVLLERSVYSWAVLAVHRAPQLKEYSETEDLILKRLGIHMRRALQIYRQMTFLKDDRDNIYHVLDHFKVGVILLNQDYGLSYSNAIARKILERSSLLQLDQKNHLKTCLEFQQKLADLIRSSLFEIGDVTHESGGVLALYDHNNTASLMLSILPFSEINISHHPKKVIIFITQTDQPQRLAEDYLQQKYKLAKREIEVCYLFVNGMDLEQISLQMNITYGTVRMYIKNIFAKTACSSQTELMQLLMGLTLDFEHI</sequence>
<dbReference type="Pfam" id="PF00196">
    <property type="entry name" value="GerE"/>
    <property type="match status" value="1"/>
</dbReference>
<comment type="caution">
    <text evidence="2">The sequence shown here is derived from an EMBL/GenBank/DDBJ whole genome shotgun (WGS) entry which is preliminary data.</text>
</comment>
<dbReference type="RefSeq" id="WP_130116944.1">
    <property type="nucleotide sequence ID" value="NZ_SGSQ01000019.1"/>
</dbReference>
<dbReference type="Proteomes" id="UP000293863">
    <property type="component" value="Unassembled WGS sequence"/>
</dbReference>
<dbReference type="InterPro" id="IPR016032">
    <property type="entry name" value="Sig_transdc_resp-reg_C-effctor"/>
</dbReference>
<dbReference type="Gene3D" id="1.10.10.10">
    <property type="entry name" value="Winged helix-like DNA-binding domain superfamily/Winged helix DNA-binding domain"/>
    <property type="match status" value="1"/>
</dbReference>
<reference evidence="2 3" key="1">
    <citation type="submission" date="2019-02" db="EMBL/GenBank/DDBJ databases">
        <title>The Batch Genome Submission of Acinetobacter spp. strains.</title>
        <authorList>
            <person name="Qin J."/>
            <person name="Hu Y."/>
            <person name="Ye H."/>
            <person name="Wei L."/>
            <person name="Feng Y."/>
            <person name="Zong Z."/>
        </authorList>
    </citation>
    <scope>NUCLEOTIDE SEQUENCE [LARGE SCALE GENOMIC DNA]</scope>
    <source>
        <strain evidence="2 3">WCHAW060049</strain>
    </source>
</reference>
<evidence type="ECO:0000313" key="3">
    <source>
        <dbReference type="Proteomes" id="UP000293863"/>
    </source>
</evidence>
<proteinExistence type="predicted"/>
<name>A0A4Q7AH88_9GAMM</name>
<dbReference type="CDD" id="cd06170">
    <property type="entry name" value="LuxR_C_like"/>
    <property type="match status" value="1"/>
</dbReference>
<dbReference type="EMBL" id="SGSQ01000019">
    <property type="protein sequence ID" value="RZG45093.1"/>
    <property type="molecule type" value="Genomic_DNA"/>
</dbReference>
<dbReference type="AlphaFoldDB" id="A0A4Q7AH88"/>
<organism evidence="2 3">
    <name type="scientific">Acinetobacter wuhouensis</name>
    <dbReference type="NCBI Taxonomy" id="1879050"/>
    <lineage>
        <taxon>Bacteria</taxon>
        <taxon>Pseudomonadati</taxon>
        <taxon>Pseudomonadota</taxon>
        <taxon>Gammaproteobacteria</taxon>
        <taxon>Moraxellales</taxon>
        <taxon>Moraxellaceae</taxon>
        <taxon>Acinetobacter</taxon>
    </lineage>
</organism>
<dbReference type="GO" id="GO:0003677">
    <property type="term" value="F:DNA binding"/>
    <property type="evidence" value="ECO:0007669"/>
    <property type="project" value="InterPro"/>
</dbReference>
<dbReference type="InterPro" id="IPR000792">
    <property type="entry name" value="Tscrpt_reg_LuxR_C"/>
</dbReference>
<gene>
    <name evidence="2" type="ORF">EXU28_12450</name>
</gene>
<dbReference type="SUPFAM" id="SSF46894">
    <property type="entry name" value="C-terminal effector domain of the bipartite response regulators"/>
    <property type="match status" value="1"/>
</dbReference>
<dbReference type="GO" id="GO:0006355">
    <property type="term" value="P:regulation of DNA-templated transcription"/>
    <property type="evidence" value="ECO:0007669"/>
    <property type="project" value="InterPro"/>
</dbReference>
<dbReference type="InterPro" id="IPR036388">
    <property type="entry name" value="WH-like_DNA-bd_sf"/>
</dbReference>
<dbReference type="SMART" id="SM00421">
    <property type="entry name" value="HTH_LUXR"/>
    <property type="match status" value="1"/>
</dbReference>